<dbReference type="AlphaFoldDB" id="A0A0R2DUC4"/>
<dbReference type="Pfam" id="PF18008">
    <property type="entry name" value="Bac_RepA_C"/>
    <property type="match status" value="1"/>
</dbReference>
<dbReference type="InterPro" id="IPR041151">
    <property type="entry name" value="Bac_RepA_C"/>
</dbReference>
<evidence type="ECO:0000259" key="1">
    <source>
        <dbReference type="Pfam" id="PF06970"/>
    </source>
</evidence>
<sequence length="283" mass="32617">MFDKQLLEDKRLTNDERVCYMLLADRMKSSVKRSEFFDAKKQAYYVIYTIVELIETLGTKRNKTINILKNLEKYGYIVKKRTYSKATKLFLPNFEDVTTKEVVSLDDKPTEVYQTNSNQTNLNQTHTNDTTDTWEILEEIIEHKVKPQEQSESITETPQPQVTQTFEEETLDVLEQSLVETGLPKSLVNTLKAYSFNNSDKLYQYAGLIFKAKSVAKKNAERVIGQATTAFQFESNSLMTTKLATDIKKIIITSHRVAKNKAAYIMRSLINLFEEQANAYLIA</sequence>
<dbReference type="InterPro" id="IPR010724">
    <property type="entry name" value="RepA_N"/>
</dbReference>
<keyword evidence="4" id="KW-1185">Reference proteome</keyword>
<evidence type="ECO:0000313" key="4">
    <source>
        <dbReference type="Proteomes" id="UP000051378"/>
    </source>
</evidence>
<evidence type="ECO:0008006" key="5">
    <source>
        <dbReference type="Google" id="ProtNLM"/>
    </source>
</evidence>
<protein>
    <recommendedName>
        <fullName evidence="5">Replication initiator protein A (RepA) N-terminus</fullName>
    </recommendedName>
</protein>
<evidence type="ECO:0000259" key="2">
    <source>
        <dbReference type="Pfam" id="PF18008"/>
    </source>
</evidence>
<dbReference type="PATRIC" id="fig|1423744.4.peg.605"/>
<feature type="domain" description="Replication initiator A N-terminal" evidence="1">
    <location>
        <begin position="10"/>
        <end position="71"/>
    </location>
</feature>
<dbReference type="Pfam" id="PF06970">
    <property type="entry name" value="RepA_N"/>
    <property type="match status" value="1"/>
</dbReference>
<dbReference type="Proteomes" id="UP000051378">
    <property type="component" value="Unassembled WGS sequence"/>
</dbReference>
<dbReference type="EMBL" id="AYZL01000019">
    <property type="protein sequence ID" value="KRN04058.1"/>
    <property type="molecule type" value="Genomic_DNA"/>
</dbReference>
<dbReference type="STRING" id="1423744.FC86_GL000588"/>
<evidence type="ECO:0000313" key="3">
    <source>
        <dbReference type="EMBL" id="KRN04058.1"/>
    </source>
</evidence>
<accession>A0A0R2DUC4</accession>
<comment type="caution">
    <text evidence="3">The sequence shown here is derived from an EMBL/GenBank/DDBJ whole genome shotgun (WGS) entry which is preliminary data.</text>
</comment>
<name>A0A0R2DUC4_9LACO</name>
<feature type="domain" description="Replication initiator protein A C-terminal" evidence="2">
    <location>
        <begin position="183"/>
        <end position="278"/>
    </location>
</feature>
<reference evidence="3 4" key="1">
    <citation type="journal article" date="2015" name="Genome Announc.">
        <title>Expanding the biotechnology potential of lactobacilli through comparative genomics of 213 strains and associated genera.</title>
        <authorList>
            <person name="Sun Z."/>
            <person name="Harris H.M."/>
            <person name="McCann A."/>
            <person name="Guo C."/>
            <person name="Argimon S."/>
            <person name="Zhang W."/>
            <person name="Yang X."/>
            <person name="Jeffery I.B."/>
            <person name="Cooney J.C."/>
            <person name="Kagawa T.F."/>
            <person name="Liu W."/>
            <person name="Song Y."/>
            <person name="Salvetti E."/>
            <person name="Wrobel A."/>
            <person name="Rasinkangas P."/>
            <person name="Parkhill J."/>
            <person name="Rea M.C."/>
            <person name="O'Sullivan O."/>
            <person name="Ritari J."/>
            <person name="Douillard F.P."/>
            <person name="Paul Ross R."/>
            <person name="Yang R."/>
            <person name="Briner A.E."/>
            <person name="Felis G.E."/>
            <person name="de Vos W.M."/>
            <person name="Barrangou R."/>
            <person name="Klaenhammer T.R."/>
            <person name="Caufield P.W."/>
            <person name="Cui Y."/>
            <person name="Zhang H."/>
            <person name="O'Toole P.W."/>
        </authorList>
    </citation>
    <scope>NUCLEOTIDE SEQUENCE [LARGE SCALE GENOMIC DNA]</scope>
    <source>
        <strain evidence="3 4">DSM 23037</strain>
    </source>
</reference>
<proteinExistence type="predicted"/>
<organism evidence="3 4">
    <name type="scientific">Holzapfeliella floricola DSM 23037 = JCM 16512</name>
    <dbReference type="NCBI Taxonomy" id="1423744"/>
    <lineage>
        <taxon>Bacteria</taxon>
        <taxon>Bacillati</taxon>
        <taxon>Bacillota</taxon>
        <taxon>Bacilli</taxon>
        <taxon>Lactobacillales</taxon>
        <taxon>Lactobacillaceae</taxon>
        <taxon>Holzapfeliella</taxon>
    </lineage>
</organism>
<gene>
    <name evidence="3" type="ORF">FC86_GL000588</name>
</gene>